<proteinExistence type="predicted"/>
<dbReference type="PANTHER" id="PTHR19134:SF527">
    <property type="entry name" value="TYROSINE-PROTEIN PHOSPHATASE NON-RECEPTOR TYPE 7"/>
    <property type="match status" value="1"/>
</dbReference>
<reference evidence="3 4" key="2">
    <citation type="submission" date="2018-11" db="EMBL/GenBank/DDBJ databases">
        <authorList>
            <consortium name="Pathogen Informatics"/>
        </authorList>
    </citation>
    <scope>NUCLEOTIDE SEQUENCE [LARGE SCALE GENOMIC DNA]</scope>
</reference>
<dbReference type="InterPro" id="IPR000242">
    <property type="entry name" value="PTP_cat"/>
</dbReference>
<dbReference type="PROSITE" id="PS50056">
    <property type="entry name" value="TYR_PHOSPHATASE_2"/>
    <property type="match status" value="1"/>
</dbReference>
<feature type="domain" description="Tyrosine specific protein phosphatases" evidence="2">
    <location>
        <begin position="57"/>
        <end position="132"/>
    </location>
</feature>
<keyword evidence="4" id="KW-1185">Reference proteome</keyword>
<evidence type="ECO:0000313" key="5">
    <source>
        <dbReference type="WBParaSite" id="GPUH_0002346301-mRNA-1"/>
    </source>
</evidence>
<evidence type="ECO:0000313" key="4">
    <source>
        <dbReference type="Proteomes" id="UP000271098"/>
    </source>
</evidence>
<dbReference type="PROSITE" id="PS00383">
    <property type="entry name" value="TYR_PHOSPHATASE_1"/>
    <property type="match status" value="1"/>
</dbReference>
<dbReference type="AlphaFoldDB" id="A0A183ER42"/>
<evidence type="ECO:0000259" key="2">
    <source>
        <dbReference type="PROSITE" id="PS50056"/>
    </source>
</evidence>
<gene>
    <name evidence="3" type="ORF">GPUH_LOCUS23432</name>
</gene>
<evidence type="ECO:0000313" key="3">
    <source>
        <dbReference type="EMBL" id="VDN41471.1"/>
    </source>
</evidence>
<dbReference type="PROSITE" id="PS50055">
    <property type="entry name" value="TYR_PHOSPHATASE_PTP"/>
    <property type="match status" value="1"/>
</dbReference>
<organism evidence="5">
    <name type="scientific">Gongylonema pulchrum</name>
    <dbReference type="NCBI Taxonomy" id="637853"/>
    <lineage>
        <taxon>Eukaryota</taxon>
        <taxon>Metazoa</taxon>
        <taxon>Ecdysozoa</taxon>
        <taxon>Nematoda</taxon>
        <taxon>Chromadorea</taxon>
        <taxon>Rhabditida</taxon>
        <taxon>Spirurina</taxon>
        <taxon>Spiruromorpha</taxon>
        <taxon>Spiruroidea</taxon>
        <taxon>Gongylonematidae</taxon>
        <taxon>Gongylonema</taxon>
    </lineage>
</organism>
<dbReference type="Proteomes" id="UP000271098">
    <property type="component" value="Unassembled WGS sequence"/>
</dbReference>
<name>A0A183ER42_9BILA</name>
<dbReference type="EMBL" id="UYRT01097825">
    <property type="protein sequence ID" value="VDN41471.1"/>
    <property type="molecule type" value="Genomic_DNA"/>
</dbReference>
<feature type="domain" description="Tyrosine-protein phosphatase" evidence="1">
    <location>
        <begin position="1"/>
        <end position="141"/>
    </location>
</feature>
<protein>
    <submittedName>
        <fullName evidence="5">TYR_PHOSPHATASE_2 domain-containing protein</fullName>
    </submittedName>
</protein>
<dbReference type="InterPro" id="IPR016130">
    <property type="entry name" value="Tyr_Pase_AS"/>
</dbReference>
<dbReference type="InterPro" id="IPR003595">
    <property type="entry name" value="Tyr_Pase_cat"/>
</dbReference>
<dbReference type="Gene3D" id="3.90.190.10">
    <property type="entry name" value="Protein tyrosine phosphatase superfamily"/>
    <property type="match status" value="1"/>
</dbReference>
<dbReference type="SMART" id="SM00404">
    <property type="entry name" value="PTPc_motif"/>
    <property type="match status" value="1"/>
</dbReference>
<dbReference type="SUPFAM" id="SSF52799">
    <property type="entry name" value="(Phosphotyrosine protein) phosphatases II"/>
    <property type="match status" value="1"/>
</dbReference>
<evidence type="ECO:0000259" key="1">
    <source>
        <dbReference type="PROSITE" id="PS50055"/>
    </source>
</evidence>
<dbReference type="PRINTS" id="PR00700">
    <property type="entry name" value="PRTYPHPHTASE"/>
</dbReference>
<dbReference type="InterPro" id="IPR000387">
    <property type="entry name" value="Tyr_Pase_dom"/>
</dbReference>
<dbReference type="InterPro" id="IPR050348">
    <property type="entry name" value="Protein-Tyr_Phosphatase"/>
</dbReference>
<dbReference type="GO" id="GO:0004725">
    <property type="term" value="F:protein tyrosine phosphatase activity"/>
    <property type="evidence" value="ECO:0007669"/>
    <property type="project" value="InterPro"/>
</dbReference>
<dbReference type="Pfam" id="PF00102">
    <property type="entry name" value="Y_phosphatase"/>
    <property type="match status" value="1"/>
</dbReference>
<dbReference type="OrthoDB" id="5854477at2759"/>
<sequence length="207" mass="23911">TEEETRSEGENDYIYRITQLRIRYCNPVDPQPDRMLTHICFFRWLDGRLPLPWGKQTSLSEAAKTLVQILMKITDNKLLVHCHAGIGRTGVLIALDCAIYELKNAGTVNIKNLIETIRKQRPRAVMNRWQYAYINVVVAEQAYQMGLLEERTSSGHITRQLINEVWLDLEDDMNRNFENELPPSSKLREKNDVNIPTVNAINNTTLS</sequence>
<accession>A0A183ER42</accession>
<dbReference type="WBParaSite" id="GPUH_0002346301-mRNA-1">
    <property type="protein sequence ID" value="GPUH_0002346301-mRNA-1"/>
    <property type="gene ID" value="GPUH_0002346301"/>
</dbReference>
<dbReference type="PANTHER" id="PTHR19134">
    <property type="entry name" value="RECEPTOR-TYPE TYROSINE-PROTEIN PHOSPHATASE"/>
    <property type="match status" value="1"/>
</dbReference>
<dbReference type="InterPro" id="IPR029021">
    <property type="entry name" value="Prot-tyrosine_phosphatase-like"/>
</dbReference>
<reference evidence="5" key="1">
    <citation type="submission" date="2016-06" db="UniProtKB">
        <authorList>
            <consortium name="WormBaseParasite"/>
        </authorList>
    </citation>
    <scope>IDENTIFICATION</scope>
</reference>